<evidence type="ECO:0000256" key="2">
    <source>
        <dbReference type="ARBA" id="ARBA00022694"/>
    </source>
</evidence>
<dbReference type="InterPro" id="IPR059049">
    <property type="entry name" value="TSEN34_N"/>
</dbReference>
<evidence type="ECO:0000259" key="6">
    <source>
        <dbReference type="Pfam" id="PF26577"/>
    </source>
</evidence>
<feature type="domain" description="TSEN34 N-terminal" evidence="6">
    <location>
        <begin position="7"/>
        <end position="73"/>
    </location>
</feature>
<accession>A0A1B0DJ44</accession>
<dbReference type="AlphaFoldDB" id="A0A1B0DJ44"/>
<keyword evidence="3 4" id="KW-0456">Lyase</keyword>
<dbReference type="CDD" id="cd22363">
    <property type="entry name" value="tRNA-intron_lyase_C"/>
    <property type="match status" value="1"/>
</dbReference>
<dbReference type="GO" id="GO:0000379">
    <property type="term" value="P:tRNA-type intron splice site recognition and cleavage"/>
    <property type="evidence" value="ECO:0007669"/>
    <property type="project" value="UniProtKB-UniRule"/>
</dbReference>
<evidence type="ECO:0000259" key="5">
    <source>
        <dbReference type="Pfam" id="PF01974"/>
    </source>
</evidence>
<dbReference type="InterPro" id="IPR006677">
    <property type="entry name" value="tRNA_intron_Endonuc_cat-like"/>
</dbReference>
<dbReference type="Proteomes" id="UP000092462">
    <property type="component" value="Unassembled WGS sequence"/>
</dbReference>
<evidence type="ECO:0000256" key="3">
    <source>
        <dbReference type="ARBA" id="ARBA00023239"/>
    </source>
</evidence>
<evidence type="ECO:0000256" key="4">
    <source>
        <dbReference type="PIRNR" id="PIRNR017250"/>
    </source>
</evidence>
<keyword evidence="8" id="KW-1185">Reference proteome</keyword>
<dbReference type="PANTHER" id="PTHR13070">
    <property type="entry name" value="TRNA-SPLICING ENDONUCLEASE SUBUNIT SEN34-RELATED"/>
    <property type="match status" value="1"/>
</dbReference>
<evidence type="ECO:0000313" key="8">
    <source>
        <dbReference type="Proteomes" id="UP000092462"/>
    </source>
</evidence>
<dbReference type="InterPro" id="IPR016690">
    <property type="entry name" value="TSEN34"/>
</dbReference>
<proteinExistence type="inferred from homology"/>
<dbReference type="InterPro" id="IPR011856">
    <property type="entry name" value="tRNA_endonuc-like_dom_sf"/>
</dbReference>
<dbReference type="SUPFAM" id="SSF53032">
    <property type="entry name" value="tRNA-intron endonuclease catalytic domain-like"/>
    <property type="match status" value="1"/>
</dbReference>
<organism evidence="7 8">
    <name type="scientific">Phlebotomus papatasi</name>
    <name type="common">Sandfly</name>
    <dbReference type="NCBI Taxonomy" id="29031"/>
    <lineage>
        <taxon>Eukaryota</taxon>
        <taxon>Metazoa</taxon>
        <taxon>Ecdysozoa</taxon>
        <taxon>Arthropoda</taxon>
        <taxon>Hexapoda</taxon>
        <taxon>Insecta</taxon>
        <taxon>Pterygota</taxon>
        <taxon>Neoptera</taxon>
        <taxon>Endopterygota</taxon>
        <taxon>Diptera</taxon>
        <taxon>Nematocera</taxon>
        <taxon>Psychodoidea</taxon>
        <taxon>Psychodidae</taxon>
        <taxon>Phlebotomus</taxon>
        <taxon>Phlebotomus</taxon>
    </lineage>
</organism>
<dbReference type="Pfam" id="PF01974">
    <property type="entry name" value="tRNA_int_endo"/>
    <property type="match status" value="1"/>
</dbReference>
<dbReference type="GO" id="GO:0000213">
    <property type="term" value="F:tRNA-intron lyase activity"/>
    <property type="evidence" value="ECO:0007669"/>
    <property type="project" value="UniProtKB-UniRule"/>
</dbReference>
<dbReference type="Gene3D" id="3.40.1350.10">
    <property type="match status" value="1"/>
</dbReference>
<dbReference type="PIRSF" id="PIRSF017250">
    <property type="entry name" value="tRNA_splic_SEN34"/>
    <property type="match status" value="1"/>
</dbReference>
<dbReference type="PANTHER" id="PTHR13070:SF0">
    <property type="entry name" value="TRNA-SPLICING ENDONUCLEASE SUBUNIT SEN34"/>
    <property type="match status" value="1"/>
</dbReference>
<sequence length="284" mass="32624">MTTNKPISLNLIGNRGFLFNGNDYLTLRTEHRIVGNLIGCDVNNPRSTAIGGLPAIFSPIEVRFLVEKGFAVIRNTSDLKQPPTEEISQQYSKFLDNQLQEQREILRKRKISELQDNLEKIVQGKRKKLLKSGLREEDINLDSGKILQEEIDKIPELQLENLLIQTPTEHPFPRMREETRETQELPEFQEEEELKYQVFCDLWEKGNFLTSGSTFGGDFLIYPSDPLIVHASQVVHVLKESQMDTRKFISCNRLCVGVKKSCVFAYREPSGSIAYLTSQWEGNF</sequence>
<dbReference type="VEuPathDB" id="VectorBase:PPAPM1_003302"/>
<reference evidence="7" key="1">
    <citation type="submission" date="2022-08" db="UniProtKB">
        <authorList>
            <consortium name="EnsemblMetazoa"/>
        </authorList>
    </citation>
    <scope>IDENTIFICATION</scope>
    <source>
        <strain evidence="7">Israel</strain>
    </source>
</reference>
<dbReference type="EC" id="4.6.1.16" evidence="4"/>
<comment type="function">
    <text evidence="4">Constitutes one of the two catalytic subunit of the tRNA-splicing endonuclease complex, a complex responsible for identification and cleavage of the splice sites in pre-tRNA. It cleaves pre-tRNA at the 5'- and 3'-splice sites to release the intron. The products are an intron and two tRNA half-molecules bearing 2',3'-cyclic phosphate and 5'-OH termini. There are no conserved sequences at the splice sites, but the intron is invariably located at the same site in the gene, placing the splice sites an invariant distance from the constant structural features of the tRNA body.</text>
</comment>
<comment type="similarity">
    <text evidence="1 4">Belongs to the tRNA-intron endonuclease family.</text>
</comment>
<dbReference type="VEuPathDB" id="VectorBase:PPAI008181"/>
<dbReference type="Pfam" id="PF26577">
    <property type="entry name" value="TSEN34_N"/>
    <property type="match status" value="1"/>
</dbReference>
<dbReference type="EMBL" id="AJVK01006199">
    <property type="status" value="NOT_ANNOTATED_CDS"/>
    <property type="molecule type" value="Genomic_DNA"/>
</dbReference>
<keyword evidence="2 4" id="KW-0819">tRNA processing</keyword>
<name>A0A1B0DJ44_PHLPP</name>
<dbReference type="InterPro" id="IPR036167">
    <property type="entry name" value="tRNA_intron_Endo_cat-like_sf"/>
</dbReference>
<protein>
    <recommendedName>
        <fullName evidence="4">tRNA-splicing endonuclease subunit Sen34</fullName>
        <ecNumber evidence="4">4.6.1.16</ecNumber>
    </recommendedName>
</protein>
<dbReference type="GO" id="GO:0003676">
    <property type="term" value="F:nucleic acid binding"/>
    <property type="evidence" value="ECO:0007669"/>
    <property type="project" value="InterPro"/>
</dbReference>
<dbReference type="GO" id="GO:0000214">
    <property type="term" value="C:tRNA-intron endonuclease complex"/>
    <property type="evidence" value="ECO:0007669"/>
    <property type="project" value="UniProtKB-UniRule"/>
</dbReference>
<evidence type="ECO:0000313" key="7">
    <source>
        <dbReference type="EnsemblMetazoa" id="PPAI008181-PA"/>
    </source>
</evidence>
<evidence type="ECO:0000256" key="1">
    <source>
        <dbReference type="ARBA" id="ARBA00008078"/>
    </source>
</evidence>
<feature type="domain" description="tRNA intron endonuclease catalytic" evidence="5">
    <location>
        <begin position="194"/>
        <end position="275"/>
    </location>
</feature>
<dbReference type="EnsemblMetazoa" id="PPAI008181-RA">
    <property type="protein sequence ID" value="PPAI008181-PA"/>
    <property type="gene ID" value="PPAI008181"/>
</dbReference>